<proteinExistence type="predicted"/>
<evidence type="ECO:0000313" key="3">
    <source>
        <dbReference type="EMBL" id="TQF15332.1"/>
    </source>
</evidence>
<feature type="chain" id="PRO_5021768300" description="ADYC domain-containing protein" evidence="1">
    <location>
        <begin position="27"/>
        <end position="579"/>
    </location>
</feature>
<dbReference type="Proteomes" id="UP000315369">
    <property type="component" value="Unassembled WGS sequence"/>
</dbReference>
<keyword evidence="1" id="KW-0732">Signal</keyword>
<dbReference type="AlphaFoldDB" id="A0A540X244"/>
<gene>
    <name evidence="3" type="ORF">FJV41_14285</name>
</gene>
<evidence type="ECO:0000259" key="2">
    <source>
        <dbReference type="Pfam" id="PF20032"/>
    </source>
</evidence>
<evidence type="ECO:0000313" key="4">
    <source>
        <dbReference type="Proteomes" id="UP000315369"/>
    </source>
</evidence>
<reference evidence="3 4" key="1">
    <citation type="submission" date="2019-06" db="EMBL/GenBank/DDBJ databases">
        <authorList>
            <person name="Livingstone P."/>
            <person name="Whitworth D."/>
        </authorList>
    </citation>
    <scope>NUCLEOTIDE SEQUENCE [LARGE SCALE GENOMIC DNA]</scope>
    <source>
        <strain evidence="3 4">AM401</strain>
    </source>
</reference>
<comment type="caution">
    <text evidence="3">The sequence shown here is derived from an EMBL/GenBank/DDBJ whole genome shotgun (WGS) entry which is preliminary data.</text>
</comment>
<protein>
    <recommendedName>
        <fullName evidence="2">ADYC domain-containing protein</fullName>
    </recommendedName>
</protein>
<dbReference type="EMBL" id="VIFM01000046">
    <property type="protein sequence ID" value="TQF15332.1"/>
    <property type="molecule type" value="Genomic_DNA"/>
</dbReference>
<keyword evidence="4" id="KW-1185">Reference proteome</keyword>
<organism evidence="3 4">
    <name type="scientific">Myxococcus llanfairpwllgwyngyllgogerychwyrndrobwllllantysiliogogogochensis</name>
    <dbReference type="NCBI Taxonomy" id="2590453"/>
    <lineage>
        <taxon>Bacteria</taxon>
        <taxon>Pseudomonadati</taxon>
        <taxon>Myxococcota</taxon>
        <taxon>Myxococcia</taxon>
        <taxon>Myxococcales</taxon>
        <taxon>Cystobacterineae</taxon>
        <taxon>Myxococcaceae</taxon>
        <taxon>Myxococcus</taxon>
    </lineage>
</organism>
<accession>A0A540X244</accession>
<dbReference type="Pfam" id="PF20032">
    <property type="entry name" value="ADYC"/>
    <property type="match status" value="1"/>
</dbReference>
<dbReference type="RefSeq" id="WP_181790628.1">
    <property type="nucleotide sequence ID" value="NZ_VIFM01000046.1"/>
</dbReference>
<sequence>MRWMRGPCLGAWMCLSGGLYATAVLADEPPAQSGQGTKFHGTGIFDEGHVNVSFTSSSSRPSCIGTALSKGGLRGNKFPIGTGQCGPMDYVGHEFLSVGAPQRKFKIVSVAPHASIYETCRYAGQPNPPPPVMGTTWEYQVTWSTALTQPQPLCPANNVALAVPLSWTQDAQSGSWRLLPSTSAFTFACVPKHVSGCEFEDGGVIAKCVDWGYPPWTSAAQTLTGQVLSGLTTAGNSLAGNLQEALSFHQTCLRMATADYCGVGHSNTVDGTPIAFHDTKYVPLTAAAHVVTSLSGSAYQGYYFEAAWADCSLDTTGSNPTPACRAIHANPTNGVILPRYAALCLSKRRWASFPFAGTCFDPHSQTLTPFDRDFVPKYCEDYTVEQLEERGARLFTFSRFLDTGLYRFQQDGDPGRAVTTTAYNAPQPLPQHPNLVGINTARLGVPANYVPVRLEGSLLSKTIPQALRAKLQLDGLYRCARVDTTGQKHFLTTLIPDTSVTGEPSDACPAPLGWSLDVPTGGTEVDALEGYLSPVASGFMATPLSLWHDDNSHFITSTTSPGIGWTELQPPLGYIPGNP</sequence>
<name>A0A540X244_9BACT</name>
<feature type="signal peptide" evidence="1">
    <location>
        <begin position="1"/>
        <end position="26"/>
    </location>
</feature>
<evidence type="ECO:0000256" key="1">
    <source>
        <dbReference type="SAM" id="SignalP"/>
    </source>
</evidence>
<feature type="domain" description="ADYC" evidence="2">
    <location>
        <begin position="134"/>
        <end position="310"/>
    </location>
</feature>
<dbReference type="InterPro" id="IPR045426">
    <property type="entry name" value="ADYC"/>
</dbReference>